<dbReference type="GO" id="GO:0051059">
    <property type="term" value="F:NF-kappaB binding"/>
    <property type="evidence" value="ECO:0007669"/>
    <property type="project" value="TreeGrafter"/>
</dbReference>
<dbReference type="PROSITE" id="PS51269">
    <property type="entry name" value="COMM"/>
    <property type="match status" value="1"/>
</dbReference>
<evidence type="ECO:0000256" key="3">
    <source>
        <dbReference type="ARBA" id="ARBA00093468"/>
    </source>
</evidence>
<protein>
    <recommendedName>
        <fullName evidence="1">COMM domain-containing protein 6</fullName>
    </recommendedName>
</protein>
<dbReference type="PANTHER" id="PTHR16231">
    <property type="entry name" value="COMM DOMAIN-CONTAINING PROTEIN 4-8 FAMILY MEMBER"/>
    <property type="match status" value="1"/>
</dbReference>
<feature type="domain" description="COMM" evidence="4">
    <location>
        <begin position="120"/>
        <end position="187"/>
    </location>
</feature>
<dbReference type="InterPro" id="IPR047155">
    <property type="entry name" value="COMMD4/6/7/8"/>
</dbReference>
<dbReference type="EMBL" id="VZRI01003031">
    <property type="protein sequence ID" value="NWU91122.1"/>
    <property type="molecule type" value="Genomic_DNA"/>
</dbReference>
<dbReference type="AlphaFoldDB" id="A0A7K6AM21"/>
<dbReference type="OrthoDB" id="10251827at2759"/>
<comment type="similarity">
    <text evidence="3">Belongs to the COMM domain-containing protein 6 family.</text>
</comment>
<name>A0A7K6AM21_UPUEP</name>
<evidence type="ECO:0000313" key="5">
    <source>
        <dbReference type="EMBL" id="NWU91122.1"/>
    </source>
</evidence>
<proteinExistence type="inferred from homology"/>
<comment type="caution">
    <text evidence="5">The sequence shown here is derived from an EMBL/GenBank/DDBJ whole genome shotgun (WGS) entry which is preliminary data.</text>
</comment>
<gene>
    <name evidence="5" type="primary">Commd6</name>
    <name evidence="5" type="ORF">UPUEPO_R06684</name>
</gene>
<sequence>AADKISLIPEDFFAELCEQIIQHLSHKIPGVNTAELCQRIQTSGVEISVGDLAKIVNVVSFLFSTAGRNHLSTDELITTLGNAINVLPKHAVQVICHIWNEQGKSITMSEETRNMATVGQFVDMKWKLGVAVSSDTCRSLKYPYVTVTLKVTDSSGQITDKSFEMPIPQFKNFFRQFKEMAAVLETV</sequence>
<feature type="non-terminal residue" evidence="5">
    <location>
        <position position="1"/>
    </location>
</feature>
<dbReference type="Pfam" id="PF07258">
    <property type="entry name" value="COMM_domain"/>
    <property type="match status" value="1"/>
</dbReference>
<accession>A0A7K6AM21</accession>
<feature type="non-terminal residue" evidence="5">
    <location>
        <position position="187"/>
    </location>
</feature>
<evidence type="ECO:0000256" key="1">
    <source>
        <dbReference type="ARBA" id="ARBA00039908"/>
    </source>
</evidence>
<evidence type="ECO:0000259" key="4">
    <source>
        <dbReference type="PROSITE" id="PS51269"/>
    </source>
</evidence>
<evidence type="ECO:0000313" key="6">
    <source>
        <dbReference type="Proteomes" id="UP000544127"/>
    </source>
</evidence>
<comment type="function">
    <text evidence="2">Scaffold protein in the commander complex that is essential for endosomal recycling of transmembrane cargos; the commander complex is composed of the CCC subcomplex and the retriever subcomplex. May modulate activity of cullin-RING E3 ubiquitin ligase (CRL) complexes. Down-regulates activation of NF-kappa-B. Inhibits TNF-induced NFKB1 activation.</text>
</comment>
<dbReference type="InterPro" id="IPR017920">
    <property type="entry name" value="COMM"/>
</dbReference>
<evidence type="ECO:0000256" key="2">
    <source>
        <dbReference type="ARBA" id="ARBA00093393"/>
    </source>
</evidence>
<reference evidence="5 6" key="1">
    <citation type="submission" date="2019-09" db="EMBL/GenBank/DDBJ databases">
        <title>Bird 10,000 Genomes (B10K) Project - Family phase.</title>
        <authorList>
            <person name="Zhang G."/>
        </authorList>
    </citation>
    <scope>NUCLEOTIDE SEQUENCE [LARGE SCALE GENOMIC DNA]</scope>
    <source>
        <strain evidence="5">B10K-DU-012-37</strain>
    </source>
</reference>
<dbReference type="Proteomes" id="UP000544127">
    <property type="component" value="Unassembled WGS sequence"/>
</dbReference>
<organism evidence="5 6">
    <name type="scientific">Upupa epops</name>
    <name type="common">Eurasian hoopoe</name>
    <dbReference type="NCBI Taxonomy" id="57439"/>
    <lineage>
        <taxon>Eukaryota</taxon>
        <taxon>Metazoa</taxon>
        <taxon>Chordata</taxon>
        <taxon>Craniata</taxon>
        <taxon>Vertebrata</taxon>
        <taxon>Euteleostomi</taxon>
        <taxon>Archelosauria</taxon>
        <taxon>Archosauria</taxon>
        <taxon>Dinosauria</taxon>
        <taxon>Saurischia</taxon>
        <taxon>Theropoda</taxon>
        <taxon>Coelurosauria</taxon>
        <taxon>Aves</taxon>
        <taxon>Neognathae</taxon>
        <taxon>Neoaves</taxon>
        <taxon>Telluraves</taxon>
        <taxon>Coraciimorphae</taxon>
        <taxon>Bucerotiformes</taxon>
        <taxon>Upupidae</taxon>
        <taxon>Upupa</taxon>
    </lineage>
</organism>
<keyword evidence="6" id="KW-1185">Reference proteome</keyword>
<dbReference type="PANTHER" id="PTHR16231:SF5">
    <property type="entry name" value="COMM DOMAIN-CONTAINING PROTEIN 6"/>
    <property type="match status" value="1"/>
</dbReference>